<comment type="caution">
    <text evidence="2">The sequence shown here is derived from an EMBL/GenBank/DDBJ whole genome shotgun (WGS) entry which is preliminary data.</text>
</comment>
<name>A0A0C2QY70_9BACL</name>
<dbReference type="RefSeq" id="WP_041061139.1">
    <property type="nucleotide sequence ID" value="NZ_JXRR01000022.1"/>
</dbReference>
<evidence type="ECO:0000313" key="3">
    <source>
        <dbReference type="Proteomes" id="UP000031972"/>
    </source>
</evidence>
<feature type="region of interest" description="Disordered" evidence="1">
    <location>
        <begin position="1"/>
        <end position="32"/>
    </location>
</feature>
<dbReference type="Proteomes" id="UP000031972">
    <property type="component" value="Unassembled WGS sequence"/>
</dbReference>
<evidence type="ECO:0000256" key="1">
    <source>
        <dbReference type="SAM" id="MobiDB-lite"/>
    </source>
</evidence>
<feature type="compositionally biased region" description="Polar residues" evidence="1">
    <location>
        <begin position="1"/>
        <end position="30"/>
    </location>
</feature>
<proteinExistence type="predicted"/>
<evidence type="ECO:0000313" key="2">
    <source>
        <dbReference type="EMBL" id="KIL42975.1"/>
    </source>
</evidence>
<dbReference type="AlphaFoldDB" id="A0A0C2QY70"/>
<keyword evidence="3" id="KW-1185">Reference proteome</keyword>
<dbReference type="InterPro" id="IPR045527">
    <property type="entry name" value="DUF6470"/>
</dbReference>
<dbReference type="OrthoDB" id="2112831at2"/>
<gene>
    <name evidence="2" type="ORF">KR50_33780</name>
</gene>
<accession>A0A0C2QY70</accession>
<dbReference type="Pfam" id="PF20074">
    <property type="entry name" value="DUF6470"/>
    <property type="match status" value="1"/>
</dbReference>
<dbReference type="EMBL" id="JXRR01000022">
    <property type="protein sequence ID" value="KIL42975.1"/>
    <property type="molecule type" value="Genomic_DNA"/>
</dbReference>
<organism evidence="2 3">
    <name type="scientific">Jeotgalibacillus campisalis</name>
    <dbReference type="NCBI Taxonomy" id="220754"/>
    <lineage>
        <taxon>Bacteria</taxon>
        <taxon>Bacillati</taxon>
        <taxon>Bacillota</taxon>
        <taxon>Bacilli</taxon>
        <taxon>Bacillales</taxon>
        <taxon>Caryophanaceae</taxon>
        <taxon>Jeotgalibacillus</taxon>
    </lineage>
</organism>
<protein>
    <submittedName>
        <fullName evidence="2">Uncharacterized protein</fullName>
    </submittedName>
</protein>
<reference evidence="2 3" key="1">
    <citation type="submission" date="2015-01" db="EMBL/GenBank/DDBJ databases">
        <title>Jeotgalibacillus campisalis genome sequencing.</title>
        <authorList>
            <person name="Goh K.M."/>
            <person name="Chan K.-G."/>
            <person name="Yaakop A.S."/>
            <person name="Ee R."/>
            <person name="Gan H.M."/>
            <person name="Chan C.S."/>
        </authorList>
    </citation>
    <scope>NUCLEOTIDE SEQUENCE [LARGE SCALE GENOMIC DNA]</scope>
    <source>
        <strain evidence="2 3">SF-57</strain>
    </source>
</reference>
<dbReference type="PATRIC" id="fig|220754.4.peg.3393"/>
<sequence>MQIPQLQMQSTSAKIGISSTKASQSIQQPSAKLDLESPKAQMTIRTTPGRLTIDQSQAWAAMGLKRTPQLIREAASKGMQEVQAGMSRRTSEGNQLMEIEKGGRVIQSIAARNSNGPEQSFNIGFIPPPFSVKVRYQQGSTHIDASPQKVINRTRAQKPIIDHQAGDVSISMRQRESLNIRVVNTEI</sequence>